<dbReference type="InterPro" id="IPR043428">
    <property type="entry name" value="LivM-like"/>
</dbReference>
<evidence type="ECO:0000256" key="2">
    <source>
        <dbReference type="ARBA" id="ARBA00022475"/>
    </source>
</evidence>
<keyword evidence="4 6" id="KW-1133">Transmembrane helix</keyword>
<reference evidence="7 9" key="1">
    <citation type="submission" date="2016-03" db="EMBL/GenBank/DDBJ databases">
        <title>Complete genome of Aminobacter aminovorans KCTC 2477.</title>
        <authorList>
            <person name="Kim K.M."/>
        </authorList>
    </citation>
    <scope>NUCLEOTIDE SEQUENCE [LARGE SCALE GENOMIC DNA]</scope>
    <source>
        <strain evidence="7 9">KCTC 2477</strain>
        <plasmid evidence="7 9">pAA04</plasmid>
    </source>
</reference>
<evidence type="ECO:0000256" key="3">
    <source>
        <dbReference type="ARBA" id="ARBA00022692"/>
    </source>
</evidence>
<feature type="transmembrane region" description="Helical" evidence="6">
    <location>
        <begin position="259"/>
        <end position="281"/>
    </location>
</feature>
<feature type="transmembrane region" description="Helical" evidence="6">
    <location>
        <begin position="218"/>
        <end position="239"/>
    </location>
</feature>
<comment type="subcellular location">
    <subcellularLocation>
        <location evidence="1">Cell membrane</location>
        <topology evidence="1">Multi-pass membrane protein</topology>
    </subcellularLocation>
</comment>
<keyword evidence="3 6" id="KW-0812">Transmembrane</keyword>
<dbReference type="AlphaFoldDB" id="A0AAC9ATV2"/>
<accession>A0AAC9ATV2</accession>
<feature type="transmembrane region" description="Helical" evidence="6">
    <location>
        <begin position="116"/>
        <end position="134"/>
    </location>
</feature>
<protein>
    <submittedName>
        <fullName evidence="7">ABC branched chain amino acid transporter, inner membrane subunit</fullName>
    </submittedName>
    <submittedName>
        <fullName evidence="8">Branched-chain amino acid transport system permease protein</fullName>
    </submittedName>
</protein>
<evidence type="ECO:0000313" key="9">
    <source>
        <dbReference type="Proteomes" id="UP000075755"/>
    </source>
</evidence>
<evidence type="ECO:0000256" key="1">
    <source>
        <dbReference type="ARBA" id="ARBA00004651"/>
    </source>
</evidence>
<feature type="transmembrane region" description="Helical" evidence="6">
    <location>
        <begin position="7"/>
        <end position="28"/>
    </location>
</feature>
<dbReference type="Proteomes" id="UP000577697">
    <property type="component" value="Unassembled WGS sequence"/>
</dbReference>
<dbReference type="EMBL" id="CP015009">
    <property type="protein sequence ID" value="AMS45509.1"/>
    <property type="molecule type" value="Genomic_DNA"/>
</dbReference>
<feature type="transmembrane region" description="Helical" evidence="6">
    <location>
        <begin position="60"/>
        <end position="80"/>
    </location>
</feature>
<evidence type="ECO:0000256" key="4">
    <source>
        <dbReference type="ARBA" id="ARBA00022989"/>
    </source>
</evidence>
<dbReference type="PANTHER" id="PTHR30482">
    <property type="entry name" value="HIGH-AFFINITY BRANCHED-CHAIN AMINO ACID TRANSPORT SYSTEM PERMEASE"/>
    <property type="match status" value="1"/>
</dbReference>
<dbReference type="GO" id="GO:0005886">
    <property type="term" value="C:plasma membrane"/>
    <property type="evidence" value="ECO:0007669"/>
    <property type="project" value="UniProtKB-SubCell"/>
</dbReference>
<keyword evidence="7" id="KW-0614">Plasmid</keyword>
<gene>
    <name evidence="7" type="ORF">AA2016_6619</name>
    <name evidence="8" type="ORF">FHS67_004924</name>
</gene>
<dbReference type="KEGG" id="aak:AA2016_6619"/>
<dbReference type="Proteomes" id="UP000075755">
    <property type="component" value="Plasmid pAA04"/>
</dbReference>
<dbReference type="Pfam" id="PF02653">
    <property type="entry name" value="BPD_transp_2"/>
    <property type="match status" value="1"/>
</dbReference>
<keyword evidence="2" id="KW-1003">Cell membrane</keyword>
<dbReference type="PANTHER" id="PTHR30482:SF17">
    <property type="entry name" value="ABC TRANSPORTER ATP-BINDING PROTEIN"/>
    <property type="match status" value="1"/>
</dbReference>
<evidence type="ECO:0000256" key="5">
    <source>
        <dbReference type="ARBA" id="ARBA00023136"/>
    </source>
</evidence>
<proteinExistence type="predicted"/>
<feature type="transmembrane region" description="Helical" evidence="6">
    <location>
        <begin position="293"/>
        <end position="318"/>
    </location>
</feature>
<evidence type="ECO:0000313" key="7">
    <source>
        <dbReference type="EMBL" id="AMS45509.1"/>
    </source>
</evidence>
<reference evidence="8 10" key="2">
    <citation type="submission" date="2020-08" db="EMBL/GenBank/DDBJ databases">
        <title>Genomic Encyclopedia of Type Strains, Phase IV (KMG-IV): sequencing the most valuable type-strain genomes for metagenomic binning, comparative biology and taxonomic classification.</title>
        <authorList>
            <person name="Goeker M."/>
        </authorList>
    </citation>
    <scope>NUCLEOTIDE SEQUENCE [LARGE SCALE GENOMIC DNA]</scope>
    <source>
        <strain evidence="8 10">DSM 10368</strain>
    </source>
</reference>
<evidence type="ECO:0000313" key="8">
    <source>
        <dbReference type="EMBL" id="MBB3708584.1"/>
    </source>
</evidence>
<evidence type="ECO:0000256" key="6">
    <source>
        <dbReference type="SAM" id="Phobius"/>
    </source>
</evidence>
<feature type="transmembrane region" description="Helical" evidence="6">
    <location>
        <begin position="86"/>
        <end position="109"/>
    </location>
</feature>
<sequence length="326" mass="34656">MTDIQSLRFWPFLVTFVSVAVISVAIPHVLDRGIVFMAGLVLIDMVIAMAFNFLFRTIGILSFGQAMFVIVGAYGAGILIKTYSDLSFLPALLAAGAVSGLVALVVGYISLQRIEGTYFAVLTLAFSSLAWLVVGKLDGLGREDGLTGITRPDVNLGFATISLNQTDHLYYFIAVVCLVLVAVIWMVTNSQFGRASRAIRLDAQRAEFLGINIQAYKLAAFVFAGTVTGIVSGLLGPWVQVLTPELGHWMQSTKPVLHALLGGAGFFWGPALGAVLFAVIAYATRTMAGLTDLITGGLLLIVVLAFPGGILGLANWLVNKARGGRG</sequence>
<keyword evidence="5 6" id="KW-0472">Membrane</keyword>
<dbReference type="EMBL" id="JACICB010000021">
    <property type="protein sequence ID" value="MBB3708584.1"/>
    <property type="molecule type" value="Genomic_DNA"/>
</dbReference>
<dbReference type="CDD" id="cd06581">
    <property type="entry name" value="TM_PBP1_LivM_like"/>
    <property type="match status" value="1"/>
</dbReference>
<feature type="transmembrane region" description="Helical" evidence="6">
    <location>
        <begin position="34"/>
        <end position="55"/>
    </location>
</feature>
<dbReference type="GO" id="GO:0015658">
    <property type="term" value="F:branched-chain amino acid transmembrane transporter activity"/>
    <property type="evidence" value="ECO:0007669"/>
    <property type="project" value="InterPro"/>
</dbReference>
<dbReference type="InterPro" id="IPR001851">
    <property type="entry name" value="ABC_transp_permease"/>
</dbReference>
<keyword evidence="10" id="KW-1185">Reference proteome</keyword>
<name>A0AAC9ATV2_AMIAI</name>
<dbReference type="RefSeq" id="WP_067970260.1">
    <property type="nucleotide sequence ID" value="NZ_CP015009.1"/>
</dbReference>
<organism evidence="7 9">
    <name type="scientific">Aminobacter aminovorans</name>
    <name type="common">Chelatobacter heintzii</name>
    <dbReference type="NCBI Taxonomy" id="83263"/>
    <lineage>
        <taxon>Bacteria</taxon>
        <taxon>Pseudomonadati</taxon>
        <taxon>Pseudomonadota</taxon>
        <taxon>Alphaproteobacteria</taxon>
        <taxon>Hyphomicrobiales</taxon>
        <taxon>Phyllobacteriaceae</taxon>
        <taxon>Aminobacter</taxon>
    </lineage>
</organism>
<feature type="transmembrane region" description="Helical" evidence="6">
    <location>
        <begin position="169"/>
        <end position="187"/>
    </location>
</feature>
<geneLocation type="plasmid" evidence="7 9">
    <name>pAA04</name>
</geneLocation>
<evidence type="ECO:0000313" key="10">
    <source>
        <dbReference type="Proteomes" id="UP000577697"/>
    </source>
</evidence>